<keyword evidence="3" id="KW-1185">Reference proteome</keyword>
<sequence length="112" mass="13711">LWDMPNASRAQRLLHHVAHLVKPIMRRHGYHIPRLEEFWSRDSYGRTHVRVRDKTVERVQLGLRDIQDPRRFQPIGQIIETLLHELAHQRFGRHDERFWRQQQIHRDEFAAL</sequence>
<evidence type="ECO:0000313" key="3">
    <source>
        <dbReference type="Proteomes" id="UP000326924"/>
    </source>
</evidence>
<feature type="non-terminal residue" evidence="2">
    <location>
        <position position="112"/>
    </location>
</feature>
<evidence type="ECO:0000313" key="2">
    <source>
        <dbReference type="EMBL" id="KAA8894387.1"/>
    </source>
</evidence>
<dbReference type="PROSITE" id="PS51397">
    <property type="entry name" value="WLM"/>
    <property type="match status" value="1"/>
</dbReference>
<protein>
    <submittedName>
        <fullName evidence="2">WLM domain-containing protein</fullName>
    </submittedName>
</protein>
<dbReference type="Proteomes" id="UP000326924">
    <property type="component" value="Unassembled WGS sequence"/>
</dbReference>
<accession>A0A5J5EH15</accession>
<name>A0A5J5EH15_9PEZI</name>
<dbReference type="OrthoDB" id="261960at2759"/>
<evidence type="ECO:0000259" key="1">
    <source>
        <dbReference type="PROSITE" id="PS51397"/>
    </source>
</evidence>
<comment type="caution">
    <text evidence="2">The sequence shown here is derived from an EMBL/GenBank/DDBJ whole genome shotgun (WGS) entry which is preliminary data.</text>
</comment>
<dbReference type="PANTHER" id="PTHR46622">
    <property type="entry name" value="DNA-DEPENDENT METALLOPROTEASE WSS1"/>
    <property type="match status" value="1"/>
</dbReference>
<reference evidence="2 3" key="1">
    <citation type="submission" date="2019-09" db="EMBL/GenBank/DDBJ databases">
        <title>Draft genome of the ectomycorrhizal ascomycete Sphaerosporella brunnea.</title>
        <authorList>
            <consortium name="DOE Joint Genome Institute"/>
            <person name="Benucci G.M."/>
            <person name="Marozzi G."/>
            <person name="Antonielli L."/>
            <person name="Sanchez S."/>
            <person name="Marco P."/>
            <person name="Wang X."/>
            <person name="Falini L.B."/>
            <person name="Barry K."/>
            <person name="Haridas S."/>
            <person name="Lipzen A."/>
            <person name="Labutti K."/>
            <person name="Grigoriev I.V."/>
            <person name="Murat C."/>
            <person name="Martin F."/>
            <person name="Albertini E."/>
            <person name="Donnini D."/>
            <person name="Bonito G."/>
        </authorList>
    </citation>
    <scope>NUCLEOTIDE SEQUENCE [LARGE SCALE GENOMIC DNA]</scope>
    <source>
        <strain evidence="2 3">Sb_GMNB300</strain>
    </source>
</reference>
<dbReference type="InParanoid" id="A0A5J5EH15"/>
<dbReference type="AlphaFoldDB" id="A0A5J5EH15"/>
<dbReference type="Pfam" id="PF08325">
    <property type="entry name" value="WLM"/>
    <property type="match status" value="1"/>
</dbReference>
<dbReference type="InterPro" id="IPR013536">
    <property type="entry name" value="WLM_dom"/>
</dbReference>
<feature type="non-terminal residue" evidence="2">
    <location>
        <position position="1"/>
    </location>
</feature>
<dbReference type="PANTHER" id="PTHR46622:SF1">
    <property type="entry name" value="DNA-DEPENDENT METALLOPROTEASE WSS1"/>
    <property type="match status" value="1"/>
</dbReference>
<dbReference type="GO" id="GO:0006281">
    <property type="term" value="P:DNA repair"/>
    <property type="evidence" value="ECO:0007669"/>
    <property type="project" value="TreeGrafter"/>
</dbReference>
<dbReference type="GO" id="GO:0005634">
    <property type="term" value="C:nucleus"/>
    <property type="evidence" value="ECO:0007669"/>
    <property type="project" value="TreeGrafter"/>
</dbReference>
<gene>
    <name evidence="2" type="ORF">FN846DRAFT_752070</name>
</gene>
<proteinExistence type="predicted"/>
<organism evidence="2 3">
    <name type="scientific">Sphaerosporella brunnea</name>
    <dbReference type="NCBI Taxonomy" id="1250544"/>
    <lineage>
        <taxon>Eukaryota</taxon>
        <taxon>Fungi</taxon>
        <taxon>Dikarya</taxon>
        <taxon>Ascomycota</taxon>
        <taxon>Pezizomycotina</taxon>
        <taxon>Pezizomycetes</taxon>
        <taxon>Pezizales</taxon>
        <taxon>Pyronemataceae</taxon>
        <taxon>Sphaerosporella</taxon>
    </lineage>
</organism>
<dbReference type="InterPro" id="IPR053000">
    <property type="entry name" value="WSS1-like_metalloprotease"/>
</dbReference>
<dbReference type="GO" id="GO:0008237">
    <property type="term" value="F:metallopeptidase activity"/>
    <property type="evidence" value="ECO:0007669"/>
    <property type="project" value="TreeGrafter"/>
</dbReference>
<feature type="domain" description="WLM" evidence="1">
    <location>
        <begin position="1"/>
        <end position="112"/>
    </location>
</feature>
<dbReference type="EMBL" id="VXIS01000344">
    <property type="protein sequence ID" value="KAA8894387.1"/>
    <property type="molecule type" value="Genomic_DNA"/>
</dbReference>